<organism evidence="1 2">
    <name type="scientific">Candidatus Profftella armatura</name>
    <dbReference type="NCBI Taxonomy" id="669502"/>
    <lineage>
        <taxon>Bacteria</taxon>
        <taxon>Pseudomonadati</taxon>
        <taxon>Pseudomonadota</taxon>
        <taxon>Betaproteobacteria</taxon>
        <taxon>Candidatus Profftella</taxon>
    </lineage>
</organism>
<dbReference type="EMBL" id="CP003469">
    <property type="protein sequence ID" value="AGS07064.1"/>
    <property type="molecule type" value="Genomic_DNA"/>
</dbReference>
<evidence type="ECO:0000313" key="2">
    <source>
        <dbReference type="Proteomes" id="UP000015216"/>
    </source>
</evidence>
<gene>
    <name evidence="1" type="primary">repA</name>
    <name evidence="1" type="ORF">SSDC_01974</name>
</gene>
<geneLocation type="plasmid" evidence="1">
    <name>unnamed</name>
</geneLocation>
<protein>
    <submittedName>
        <fullName evidence="1">Plasmid replication initiation protein RepA</fullName>
    </submittedName>
</protein>
<evidence type="ECO:0000313" key="1">
    <source>
        <dbReference type="EMBL" id="AGS07064.1"/>
    </source>
</evidence>
<reference evidence="1 2" key="1">
    <citation type="journal article" date="2013" name="Curr. Biol.">
        <title>Defensive bacteriome symbiont with a drastically reduced genome.</title>
        <authorList>
            <person name="Nakabachi A."/>
            <person name="Ueoka R."/>
            <person name="Oshima K."/>
            <person name="Teta R."/>
            <person name="Mangoni A."/>
            <person name="Gurgui M."/>
            <person name="Oldham N.J."/>
            <person name="van Echten-Deckert G."/>
            <person name="Okamura K."/>
            <person name="Yamamoto K."/>
            <person name="Inoue H."/>
            <person name="Ohkuma M."/>
            <person name="Hongoh Y."/>
            <person name="Miyagishima S.Y."/>
            <person name="Hattori M."/>
            <person name="Piel J."/>
            <person name="Fukatsu T."/>
        </authorList>
    </citation>
    <scope>NUCLEOTIDE SEQUENCE [LARGE SCALE GENOMIC DNA]</scope>
    <source>
        <strain evidence="1 2">DC</strain>
        <plasmid evidence="2">Plasmid</plasmid>
    </source>
</reference>
<dbReference type="Pfam" id="PF04796">
    <property type="entry name" value="RepA_C"/>
    <property type="match status" value="1"/>
</dbReference>
<dbReference type="KEGG" id="ssdc:SSDC_01974"/>
<dbReference type="InterPro" id="IPR006881">
    <property type="entry name" value="RepA_C"/>
</dbReference>
<keyword evidence="2" id="KW-1185">Reference proteome</keyword>
<dbReference type="RefSeq" id="WP_020915267.1">
    <property type="nucleotide sequence ID" value="NZ_CP012592.1"/>
</dbReference>
<keyword evidence="1" id="KW-0614">Plasmid</keyword>
<dbReference type="AlphaFoldDB" id="S5R4E5"/>
<dbReference type="PATRIC" id="fig|669502.6.peg.369"/>
<accession>S5R4E5</accession>
<dbReference type="Proteomes" id="UP000015216">
    <property type="component" value="Plasmid unnamed"/>
</dbReference>
<dbReference type="HOGENOM" id="CLU_051492_1_0_4"/>
<proteinExistence type="predicted"/>
<name>S5R4E5_9PROT</name>
<sequence>MFFRYNKLIKYALRIKKKDVKKVNTLGCITKTLAQATLPHTNPKLPIGTLYSRSTGQLIFSIIPTSPNYGIPYGSIPRLILAWICSEVIKTKKRILFLGKSQSDFLKQINLHNNGRDIARFREQALRLFKSVISIEYNDEKKNNFSSRLLISESSHIFWNTKTRKKKWESSLELSDGFFREIIDASVPIDIRIFHALSKSPLAMDIYTWLVYRIFILQKSKLSSVFISWINLKFQFGVGYPNTNQGFRDFKKRFRLRLKEVLFFYKKAKRHVRENKIGLIITSCDLHISKLNSKNKND</sequence>